<evidence type="ECO:0000313" key="3">
    <source>
        <dbReference type="Proteomes" id="UP000468735"/>
    </source>
</evidence>
<feature type="compositionally biased region" description="Basic and acidic residues" evidence="1">
    <location>
        <begin position="84"/>
        <end position="100"/>
    </location>
</feature>
<organism evidence="2 3">
    <name type="scientific">Actinomadura rudentiformis</name>
    <dbReference type="NCBI Taxonomy" id="359158"/>
    <lineage>
        <taxon>Bacteria</taxon>
        <taxon>Bacillati</taxon>
        <taxon>Actinomycetota</taxon>
        <taxon>Actinomycetes</taxon>
        <taxon>Streptosporangiales</taxon>
        <taxon>Thermomonosporaceae</taxon>
        <taxon>Actinomadura</taxon>
    </lineage>
</organism>
<reference evidence="2 3" key="1">
    <citation type="submission" date="2019-09" db="EMBL/GenBank/DDBJ databases">
        <title>Actinomadura physcomitrii sp. nov., a novel actinomycete isolated from moss [Physcomitrium sphaericum (Ludw) Fuernr].</title>
        <authorList>
            <person name="Zhuang X."/>
            <person name="Liu C."/>
        </authorList>
    </citation>
    <scope>NUCLEOTIDE SEQUENCE [LARGE SCALE GENOMIC DNA]</scope>
    <source>
        <strain evidence="2 3">HMC1</strain>
    </source>
</reference>
<keyword evidence="3" id="KW-1185">Reference proteome</keyword>
<comment type="caution">
    <text evidence="2">The sequence shown here is derived from an EMBL/GenBank/DDBJ whole genome shotgun (WGS) entry which is preliminary data.</text>
</comment>
<evidence type="ECO:0008006" key="4">
    <source>
        <dbReference type="Google" id="ProtNLM"/>
    </source>
</evidence>
<dbReference type="OrthoDB" id="3483682at2"/>
<protein>
    <recommendedName>
        <fullName evidence="4">TIGR02611 family protein</fullName>
    </recommendedName>
</protein>
<proteinExistence type="predicted"/>
<dbReference type="RefSeq" id="WP_151565704.1">
    <property type="nucleotide sequence ID" value="NZ_WBMT01000017.1"/>
</dbReference>
<dbReference type="InterPro" id="IPR019099">
    <property type="entry name" value="Uncharacterised_PGPGW_TM"/>
</dbReference>
<dbReference type="Proteomes" id="UP000468735">
    <property type="component" value="Unassembled WGS sequence"/>
</dbReference>
<sequence>MPAEKEQPETGSPRHPGIRLLRKVAVGVAGTALMVAGVAMLVLPGPGILAIFAGLALLATEFQAAKRANDWARARFHEQWQKVRGRVGRDKDDRHAKAGKADASAQD</sequence>
<dbReference type="EMBL" id="WBMT01000017">
    <property type="protein sequence ID" value="KAB2344076.1"/>
    <property type="molecule type" value="Genomic_DNA"/>
</dbReference>
<evidence type="ECO:0000256" key="1">
    <source>
        <dbReference type="SAM" id="MobiDB-lite"/>
    </source>
</evidence>
<evidence type="ECO:0000313" key="2">
    <source>
        <dbReference type="EMBL" id="KAB2344076.1"/>
    </source>
</evidence>
<feature type="region of interest" description="Disordered" evidence="1">
    <location>
        <begin position="84"/>
        <end position="107"/>
    </location>
</feature>
<accession>A0A6H9YLR2</accession>
<dbReference type="Pfam" id="PF09656">
    <property type="entry name" value="PGPGW"/>
    <property type="match status" value="1"/>
</dbReference>
<gene>
    <name evidence="2" type="ORF">F8566_32670</name>
</gene>
<name>A0A6H9YLR2_9ACTN</name>
<dbReference type="AlphaFoldDB" id="A0A6H9YLR2"/>